<dbReference type="Pfam" id="PF13639">
    <property type="entry name" value="zf-RING_2"/>
    <property type="match status" value="1"/>
</dbReference>
<dbReference type="PANTHER" id="PTHR15710:SF228">
    <property type="entry name" value="FINGER DOMAIN PROTEIN, PUTATIVE-RELATED"/>
    <property type="match status" value="1"/>
</dbReference>
<dbReference type="PROSITE" id="PS50089">
    <property type="entry name" value="ZF_RING_2"/>
    <property type="match status" value="1"/>
</dbReference>
<keyword evidence="4" id="KW-0479">Metal-binding</keyword>
<feature type="region of interest" description="Disordered" evidence="9">
    <location>
        <begin position="196"/>
        <end position="247"/>
    </location>
</feature>
<proteinExistence type="predicted"/>
<dbReference type="CDD" id="cd16454">
    <property type="entry name" value="RING-H2_PA-TM-RING"/>
    <property type="match status" value="1"/>
</dbReference>
<evidence type="ECO:0000313" key="11">
    <source>
        <dbReference type="EMBL" id="KAK3938604.1"/>
    </source>
</evidence>
<keyword evidence="7" id="KW-0862">Zinc</keyword>
<evidence type="ECO:0000256" key="2">
    <source>
        <dbReference type="ARBA" id="ARBA00012483"/>
    </source>
</evidence>
<dbReference type="GO" id="GO:0061630">
    <property type="term" value="F:ubiquitin protein ligase activity"/>
    <property type="evidence" value="ECO:0007669"/>
    <property type="project" value="UniProtKB-EC"/>
</dbReference>
<evidence type="ECO:0000313" key="12">
    <source>
        <dbReference type="Proteomes" id="UP001303473"/>
    </source>
</evidence>
<feature type="compositionally biased region" description="Low complexity" evidence="9">
    <location>
        <begin position="77"/>
        <end position="91"/>
    </location>
</feature>
<dbReference type="Proteomes" id="UP001303473">
    <property type="component" value="Unassembled WGS sequence"/>
</dbReference>
<dbReference type="SUPFAM" id="SSF57850">
    <property type="entry name" value="RING/U-box"/>
    <property type="match status" value="1"/>
</dbReference>
<dbReference type="GO" id="GO:0005737">
    <property type="term" value="C:cytoplasm"/>
    <property type="evidence" value="ECO:0007669"/>
    <property type="project" value="TreeGrafter"/>
</dbReference>
<comment type="catalytic activity">
    <reaction evidence="1">
        <text>S-ubiquitinyl-[E2 ubiquitin-conjugating enzyme]-L-cysteine + [acceptor protein]-L-lysine = [E2 ubiquitin-conjugating enzyme]-L-cysteine + N(6)-ubiquitinyl-[acceptor protein]-L-lysine.</text>
        <dbReference type="EC" id="2.3.2.27"/>
    </reaction>
</comment>
<dbReference type="GO" id="GO:0016567">
    <property type="term" value="P:protein ubiquitination"/>
    <property type="evidence" value="ECO:0007669"/>
    <property type="project" value="TreeGrafter"/>
</dbReference>
<gene>
    <name evidence="11" type="ORF">QBC46DRAFT_162117</name>
</gene>
<dbReference type="GO" id="GO:0008270">
    <property type="term" value="F:zinc ion binding"/>
    <property type="evidence" value="ECO:0007669"/>
    <property type="project" value="UniProtKB-KW"/>
</dbReference>
<feature type="region of interest" description="Disordered" evidence="9">
    <location>
        <begin position="381"/>
        <end position="411"/>
    </location>
</feature>
<dbReference type="Gene3D" id="3.30.40.10">
    <property type="entry name" value="Zinc/RING finger domain, C3HC4 (zinc finger)"/>
    <property type="match status" value="1"/>
</dbReference>
<keyword evidence="6" id="KW-0833">Ubl conjugation pathway</keyword>
<keyword evidence="5 8" id="KW-0863">Zinc-finger</keyword>
<evidence type="ECO:0000256" key="7">
    <source>
        <dbReference type="ARBA" id="ARBA00022833"/>
    </source>
</evidence>
<evidence type="ECO:0000259" key="10">
    <source>
        <dbReference type="PROSITE" id="PS50089"/>
    </source>
</evidence>
<dbReference type="EMBL" id="MU853826">
    <property type="protein sequence ID" value="KAK3938604.1"/>
    <property type="molecule type" value="Genomic_DNA"/>
</dbReference>
<feature type="compositionally biased region" description="Basic and acidic residues" evidence="9">
    <location>
        <begin position="402"/>
        <end position="411"/>
    </location>
</feature>
<evidence type="ECO:0000256" key="8">
    <source>
        <dbReference type="PROSITE-ProRule" id="PRU00175"/>
    </source>
</evidence>
<dbReference type="SMART" id="SM00184">
    <property type="entry name" value="RING"/>
    <property type="match status" value="1"/>
</dbReference>
<feature type="compositionally biased region" description="Low complexity" evidence="9">
    <location>
        <begin position="197"/>
        <end position="224"/>
    </location>
</feature>
<feature type="domain" description="RING-type" evidence="10">
    <location>
        <begin position="333"/>
        <end position="374"/>
    </location>
</feature>
<sequence length="411" mass="44015">MSDTTARDMVYCHECHHEWQRGGDGIECPACRSTITEIVREGHLLAESRAQLTQHQITSEHDPRHFHNRAPAPAVDASESSAPATATSELATNERGVNAPPAGSEVGDAQQSGGSAETASQPQTPGNAANTGSAPHSPRVPAFRSMISPGATFFTIVTEDVPMPQAGGGEGNGTNPPSPRMTFYGMQFIATPRMQVSPSALSPTATTSPTTGAANAEPATNTAEQPAQTESNQQQQDGFAATTPPHPATEQQLQTLAAALSAMLASLFNNTTAAMFGDYVHTQEALDRLMAQLAEQHAQNSGAPPASQSAIDKLEVKEIDDMLLGPGDDRSKCVICVDDMVRGDMATVLPCKHFFHGECVSPWLKQHRTCPVCRKSIEEDKPAKPAKVVENEHAHHHHHHQHEHEHQQQGF</sequence>
<reference evidence="12" key="1">
    <citation type="journal article" date="2023" name="Mol. Phylogenet. Evol.">
        <title>Genome-scale phylogeny and comparative genomics of the fungal order Sordariales.</title>
        <authorList>
            <person name="Hensen N."/>
            <person name="Bonometti L."/>
            <person name="Westerberg I."/>
            <person name="Brannstrom I.O."/>
            <person name="Guillou S."/>
            <person name="Cros-Aarteil S."/>
            <person name="Calhoun S."/>
            <person name="Haridas S."/>
            <person name="Kuo A."/>
            <person name="Mondo S."/>
            <person name="Pangilinan J."/>
            <person name="Riley R."/>
            <person name="LaButti K."/>
            <person name="Andreopoulos B."/>
            <person name="Lipzen A."/>
            <person name="Chen C."/>
            <person name="Yan M."/>
            <person name="Daum C."/>
            <person name="Ng V."/>
            <person name="Clum A."/>
            <person name="Steindorff A."/>
            <person name="Ohm R.A."/>
            <person name="Martin F."/>
            <person name="Silar P."/>
            <person name="Natvig D.O."/>
            <person name="Lalanne C."/>
            <person name="Gautier V."/>
            <person name="Ament-Velasquez S.L."/>
            <person name="Kruys A."/>
            <person name="Hutchinson M.I."/>
            <person name="Powell A.J."/>
            <person name="Barry K."/>
            <person name="Miller A.N."/>
            <person name="Grigoriev I.V."/>
            <person name="Debuchy R."/>
            <person name="Gladieux P."/>
            <person name="Hiltunen Thoren M."/>
            <person name="Johannesson H."/>
        </authorList>
    </citation>
    <scope>NUCLEOTIDE SEQUENCE [LARGE SCALE GENOMIC DNA]</scope>
    <source>
        <strain evidence="12">CBS 340.73</strain>
    </source>
</reference>
<evidence type="ECO:0000256" key="3">
    <source>
        <dbReference type="ARBA" id="ARBA00022679"/>
    </source>
</evidence>
<feature type="compositionally biased region" description="Polar residues" evidence="9">
    <location>
        <begin position="225"/>
        <end position="237"/>
    </location>
</feature>
<feature type="region of interest" description="Disordered" evidence="9">
    <location>
        <begin position="161"/>
        <end position="182"/>
    </location>
</feature>
<name>A0AAN6N3X1_9PEZI</name>
<dbReference type="InterPro" id="IPR013083">
    <property type="entry name" value="Znf_RING/FYVE/PHD"/>
</dbReference>
<dbReference type="EC" id="2.3.2.27" evidence="2"/>
<dbReference type="FunFam" id="3.30.40.10:FF:000127">
    <property type="entry name" value="E3 ubiquitin-protein ligase RNF181"/>
    <property type="match status" value="1"/>
</dbReference>
<evidence type="ECO:0000256" key="6">
    <source>
        <dbReference type="ARBA" id="ARBA00022786"/>
    </source>
</evidence>
<dbReference type="PANTHER" id="PTHR15710">
    <property type="entry name" value="E3 UBIQUITIN-PROTEIN LIGASE PRAJA"/>
    <property type="match status" value="1"/>
</dbReference>
<evidence type="ECO:0000256" key="4">
    <source>
        <dbReference type="ARBA" id="ARBA00022723"/>
    </source>
</evidence>
<dbReference type="AlphaFoldDB" id="A0AAN6N3X1"/>
<evidence type="ECO:0000256" key="1">
    <source>
        <dbReference type="ARBA" id="ARBA00000900"/>
    </source>
</evidence>
<feature type="region of interest" description="Disordered" evidence="9">
    <location>
        <begin position="53"/>
        <end position="144"/>
    </location>
</feature>
<feature type="compositionally biased region" description="Polar residues" evidence="9">
    <location>
        <begin position="109"/>
        <end position="134"/>
    </location>
</feature>
<protein>
    <recommendedName>
        <fullName evidence="2">RING-type E3 ubiquitin transferase</fullName>
        <ecNumber evidence="2">2.3.2.27</ecNumber>
    </recommendedName>
</protein>
<keyword evidence="3" id="KW-0808">Transferase</keyword>
<dbReference type="InterPro" id="IPR001841">
    <property type="entry name" value="Znf_RING"/>
</dbReference>
<evidence type="ECO:0000256" key="5">
    <source>
        <dbReference type="ARBA" id="ARBA00022771"/>
    </source>
</evidence>
<comment type="caution">
    <text evidence="11">The sequence shown here is derived from an EMBL/GenBank/DDBJ whole genome shotgun (WGS) entry which is preliminary data.</text>
</comment>
<keyword evidence="12" id="KW-1185">Reference proteome</keyword>
<feature type="compositionally biased region" description="Basic and acidic residues" evidence="9">
    <location>
        <begin position="381"/>
        <end position="393"/>
    </location>
</feature>
<evidence type="ECO:0000256" key="9">
    <source>
        <dbReference type="SAM" id="MobiDB-lite"/>
    </source>
</evidence>
<organism evidence="11 12">
    <name type="scientific">Diplogelasinospora grovesii</name>
    <dbReference type="NCBI Taxonomy" id="303347"/>
    <lineage>
        <taxon>Eukaryota</taxon>
        <taxon>Fungi</taxon>
        <taxon>Dikarya</taxon>
        <taxon>Ascomycota</taxon>
        <taxon>Pezizomycotina</taxon>
        <taxon>Sordariomycetes</taxon>
        <taxon>Sordariomycetidae</taxon>
        <taxon>Sordariales</taxon>
        <taxon>Diplogelasinosporaceae</taxon>
        <taxon>Diplogelasinospora</taxon>
    </lineage>
</organism>
<accession>A0AAN6N3X1</accession>